<keyword evidence="1" id="KW-0732">Signal</keyword>
<dbReference type="Gene3D" id="2.60.40.2240">
    <property type="entry name" value="Acyl-CoA thioester hydrolase/BAAT N-terminal domain"/>
    <property type="match status" value="1"/>
</dbReference>
<dbReference type="SUPFAM" id="SSF53474">
    <property type="entry name" value="alpha/beta-Hydrolases"/>
    <property type="match status" value="1"/>
</dbReference>
<dbReference type="InterPro" id="IPR029058">
    <property type="entry name" value="AB_hydrolase_fold"/>
</dbReference>
<dbReference type="InterPro" id="IPR006862">
    <property type="entry name" value="Thio_Ohase/aa_AcTrfase"/>
</dbReference>
<evidence type="ECO:0000313" key="4">
    <source>
        <dbReference type="Proteomes" id="UP000474967"/>
    </source>
</evidence>
<feature type="chain" id="PRO_5039276006" description="Acyl-CoA thioester hydrolase/bile acid-CoA amino acid N-acetyltransferase domain-containing protein" evidence="1">
    <location>
        <begin position="21"/>
        <end position="430"/>
    </location>
</feature>
<gene>
    <name evidence="3" type="ORF">G3T36_13510</name>
</gene>
<dbReference type="Pfam" id="PF04775">
    <property type="entry name" value="Bile_Hydr_Trans"/>
    <property type="match status" value="1"/>
</dbReference>
<dbReference type="PROSITE" id="PS51257">
    <property type="entry name" value="PROKAR_LIPOPROTEIN"/>
    <property type="match status" value="1"/>
</dbReference>
<evidence type="ECO:0000256" key="1">
    <source>
        <dbReference type="SAM" id="SignalP"/>
    </source>
</evidence>
<dbReference type="RefSeq" id="WP_163290354.1">
    <property type="nucleotide sequence ID" value="NZ_JAAGWY010000003.1"/>
</dbReference>
<accession>A0A6L9Y0U6</accession>
<name>A0A6L9Y0U6_9MICO</name>
<sequence length="430" mass="44734">MTRHARTAAVGLLLAALALAGCSGEPQRAQVGPHFVTAPLVYLSTVLWPPPLSLVGLTPGSRIQLEARVDAPGGRWESDATYTVPSTGIIDLNAVRPQLAPFGTPDSAGLIWSLQGPDLAPDAAARLWTESTVGVHIAAVDDGRVVASTVLELAGLGTVMTPLVVLADELGGTPANPSTAEDDSPAGLFYDPRGPFHPQAPAVIVFDDDSTGASEPYVGPLLALFGIGVFVVPVERAADQVHVSSTITTGKIGAIIGWLQGRFDVDQKHIFVYGSSQSEPLALWTAAHFRSHIYGAFGAGGATALLCRSPEGASTIFDASGPVPCERNSQTVFDSSVAPLSGIAGPVVLACTRSDEVLPSACDWQDAAMRLRGRHPDDVDIRVDGAAHAITVPPGLPLELPPAPAAQATERARVAFWEAVGRTLVRTARS</sequence>
<dbReference type="Gene3D" id="3.40.50.1820">
    <property type="entry name" value="alpha/beta hydrolase"/>
    <property type="match status" value="1"/>
</dbReference>
<comment type="caution">
    <text evidence="3">The sequence shown here is derived from an EMBL/GenBank/DDBJ whole genome shotgun (WGS) entry which is preliminary data.</text>
</comment>
<dbReference type="AlphaFoldDB" id="A0A6L9Y0U6"/>
<feature type="domain" description="Acyl-CoA thioester hydrolase/bile acid-CoA amino acid N-acetyltransferase" evidence="2">
    <location>
        <begin position="53"/>
        <end position="152"/>
    </location>
</feature>
<evidence type="ECO:0000313" key="3">
    <source>
        <dbReference type="EMBL" id="NEN06878.1"/>
    </source>
</evidence>
<feature type="signal peptide" evidence="1">
    <location>
        <begin position="1"/>
        <end position="20"/>
    </location>
</feature>
<organism evidence="3 4">
    <name type="scientific">Leifsonia tongyongensis</name>
    <dbReference type="NCBI Taxonomy" id="1268043"/>
    <lineage>
        <taxon>Bacteria</taxon>
        <taxon>Bacillati</taxon>
        <taxon>Actinomycetota</taxon>
        <taxon>Actinomycetes</taxon>
        <taxon>Micrococcales</taxon>
        <taxon>Microbacteriaceae</taxon>
        <taxon>Leifsonia</taxon>
    </lineage>
</organism>
<dbReference type="Proteomes" id="UP000474967">
    <property type="component" value="Unassembled WGS sequence"/>
</dbReference>
<evidence type="ECO:0000259" key="2">
    <source>
        <dbReference type="Pfam" id="PF04775"/>
    </source>
</evidence>
<keyword evidence="4" id="KW-1185">Reference proteome</keyword>
<protein>
    <recommendedName>
        <fullName evidence="2">Acyl-CoA thioester hydrolase/bile acid-CoA amino acid N-acetyltransferase domain-containing protein</fullName>
    </recommendedName>
</protein>
<dbReference type="EMBL" id="JAAGWY010000003">
    <property type="protein sequence ID" value="NEN06878.1"/>
    <property type="molecule type" value="Genomic_DNA"/>
</dbReference>
<proteinExistence type="predicted"/>
<reference evidence="3 4" key="1">
    <citation type="journal article" date="2014" name="J. Microbiol.">
        <title>Diaminobutyricibacter tongyongensis gen. nov., sp. nov. and Homoserinibacter gongjuensis gen. nov., sp. nov. belong to the family Microbacteriaceae.</title>
        <authorList>
            <person name="Kim S.J."/>
            <person name="Ahn J.H."/>
            <person name="Weon H.Y."/>
            <person name="Hamada M."/>
            <person name="Suzuki K."/>
            <person name="Kwon S.W."/>
        </authorList>
    </citation>
    <scope>NUCLEOTIDE SEQUENCE [LARGE SCALE GENOMIC DNA]</scope>
    <source>
        <strain evidence="3 4">NBRC 108724</strain>
    </source>
</reference>
<dbReference type="InterPro" id="IPR042490">
    <property type="entry name" value="Thio_Ohase/BAAT_N"/>
</dbReference>